<name>A0ABU8YJ71_9CYAN</name>
<dbReference type="PANTHER" id="PTHR48111">
    <property type="entry name" value="REGULATOR OF RPOS"/>
    <property type="match status" value="1"/>
</dbReference>
<dbReference type="RefSeq" id="WP_340519356.1">
    <property type="nucleotide sequence ID" value="NZ_JBBLXS010000049.1"/>
</dbReference>
<dbReference type="InterPro" id="IPR011006">
    <property type="entry name" value="CheY-like_superfamily"/>
</dbReference>
<dbReference type="SMART" id="SM00448">
    <property type="entry name" value="REC"/>
    <property type="match status" value="1"/>
</dbReference>
<dbReference type="InterPro" id="IPR016032">
    <property type="entry name" value="Sig_transdc_resp-reg_C-effctor"/>
</dbReference>
<keyword evidence="5" id="KW-1185">Reference proteome</keyword>
<dbReference type="PANTHER" id="PTHR48111:SF15">
    <property type="entry name" value="OMPR SUBFAMILY"/>
    <property type="match status" value="1"/>
</dbReference>
<evidence type="ECO:0000259" key="3">
    <source>
        <dbReference type="PROSITE" id="PS50110"/>
    </source>
</evidence>
<gene>
    <name evidence="4" type="ORF">WMG39_05965</name>
</gene>
<dbReference type="Gene3D" id="3.40.50.2300">
    <property type="match status" value="1"/>
</dbReference>
<dbReference type="InterPro" id="IPR001789">
    <property type="entry name" value="Sig_transdc_resp-reg_receiver"/>
</dbReference>
<sequence length="162" mass="18150">MKILLVEDDRAIAALLCQTLTSHRYAVDLASDGQLALELLMQWDYDLILLDVLIPKQDGISLGRQLRCQGNQTPILMLTAQNSNENIITGLDAGADDYVIKPFNPHQLFLRHPQRIFSRNAIIDRLWSSDQSPTEAAVTTLIKDLRSRLKATGITEKVIEIA</sequence>
<dbReference type="Proteomes" id="UP001384579">
    <property type="component" value="Unassembled WGS sequence"/>
</dbReference>
<dbReference type="Pfam" id="PF00072">
    <property type="entry name" value="Response_reg"/>
    <property type="match status" value="1"/>
</dbReference>
<feature type="domain" description="Response regulatory" evidence="3">
    <location>
        <begin position="2"/>
        <end position="116"/>
    </location>
</feature>
<dbReference type="SUPFAM" id="SSF46894">
    <property type="entry name" value="C-terminal effector domain of the bipartite response regulators"/>
    <property type="match status" value="1"/>
</dbReference>
<accession>A0ABU8YJ71</accession>
<dbReference type="PROSITE" id="PS50110">
    <property type="entry name" value="RESPONSE_REGULATORY"/>
    <property type="match status" value="1"/>
</dbReference>
<keyword evidence="2" id="KW-0597">Phosphoprotein</keyword>
<keyword evidence="1" id="KW-0238">DNA-binding</keyword>
<comment type="caution">
    <text evidence="4">The sequence shown here is derived from an EMBL/GenBank/DDBJ whole genome shotgun (WGS) entry which is preliminary data.</text>
</comment>
<dbReference type="EMBL" id="JBBLXS010000049">
    <property type="protein sequence ID" value="MEK0184397.1"/>
    <property type="molecule type" value="Genomic_DNA"/>
</dbReference>
<evidence type="ECO:0000313" key="5">
    <source>
        <dbReference type="Proteomes" id="UP001384579"/>
    </source>
</evidence>
<organism evidence="4 5">
    <name type="scientific">Microcoleus anatoxicus PTRS2</name>
    <dbReference type="NCBI Taxonomy" id="2705321"/>
    <lineage>
        <taxon>Bacteria</taxon>
        <taxon>Bacillati</taxon>
        <taxon>Cyanobacteriota</taxon>
        <taxon>Cyanophyceae</taxon>
        <taxon>Oscillatoriophycideae</taxon>
        <taxon>Oscillatoriales</taxon>
        <taxon>Microcoleaceae</taxon>
        <taxon>Microcoleus</taxon>
        <taxon>Microcoleus anatoxicus</taxon>
    </lineage>
</organism>
<protein>
    <submittedName>
        <fullName evidence="4">Response regulator transcription factor</fullName>
    </submittedName>
</protein>
<dbReference type="Gene3D" id="1.10.10.10">
    <property type="entry name" value="Winged helix-like DNA-binding domain superfamily/Winged helix DNA-binding domain"/>
    <property type="match status" value="1"/>
</dbReference>
<reference evidence="4 5" key="1">
    <citation type="journal article" date="2020" name="Harmful Algae">
        <title>Molecular and morphological characterization of a novel dihydroanatoxin-a producing Microcoleus species (cyanobacteria) from the Russian River, California, USA.</title>
        <authorList>
            <person name="Conklin K.Y."/>
            <person name="Stancheva R."/>
            <person name="Otten T.G."/>
            <person name="Fadness R."/>
            <person name="Boyer G.L."/>
            <person name="Read B."/>
            <person name="Zhang X."/>
            <person name="Sheath R.G."/>
        </authorList>
    </citation>
    <scope>NUCLEOTIDE SEQUENCE [LARGE SCALE GENOMIC DNA]</scope>
    <source>
        <strain evidence="4 5">PTRS2</strain>
    </source>
</reference>
<dbReference type="InterPro" id="IPR036388">
    <property type="entry name" value="WH-like_DNA-bd_sf"/>
</dbReference>
<evidence type="ECO:0000313" key="4">
    <source>
        <dbReference type="EMBL" id="MEK0184397.1"/>
    </source>
</evidence>
<evidence type="ECO:0000256" key="2">
    <source>
        <dbReference type="PROSITE-ProRule" id="PRU00169"/>
    </source>
</evidence>
<dbReference type="SUPFAM" id="SSF52172">
    <property type="entry name" value="CheY-like"/>
    <property type="match status" value="1"/>
</dbReference>
<proteinExistence type="predicted"/>
<evidence type="ECO:0000256" key="1">
    <source>
        <dbReference type="ARBA" id="ARBA00023125"/>
    </source>
</evidence>
<feature type="modified residue" description="4-aspartylphosphate" evidence="2">
    <location>
        <position position="51"/>
    </location>
</feature>
<dbReference type="InterPro" id="IPR039420">
    <property type="entry name" value="WalR-like"/>
</dbReference>